<accession>A0A804IT05</accession>
<dbReference type="InterPro" id="IPR050142">
    <property type="entry name" value="MADS-box/MEF2_TF"/>
</dbReference>
<dbReference type="GO" id="GO:0005634">
    <property type="term" value="C:nucleus"/>
    <property type="evidence" value="ECO:0007669"/>
    <property type="project" value="UniProtKB-SubCell"/>
</dbReference>
<name>A0A804IT05_MUSAM</name>
<dbReference type="GO" id="GO:0000981">
    <property type="term" value="F:DNA-binding transcription factor activity, RNA polymerase II-specific"/>
    <property type="evidence" value="ECO:0000318"/>
    <property type="project" value="GO_Central"/>
</dbReference>
<dbReference type="SUPFAM" id="SSF55455">
    <property type="entry name" value="SRF-like"/>
    <property type="match status" value="1"/>
</dbReference>
<dbReference type="PROSITE" id="PS00350">
    <property type="entry name" value="MADS_BOX_1"/>
    <property type="match status" value="1"/>
</dbReference>
<dbReference type="OMA" id="IEFWSNK"/>
<evidence type="ECO:0000256" key="5">
    <source>
        <dbReference type="ARBA" id="ARBA00023242"/>
    </source>
</evidence>
<keyword evidence="5" id="KW-0539">Nucleus</keyword>
<dbReference type="FunFam" id="3.40.1810.10:FF:000030">
    <property type="entry name" value="Agamous-like MADS-box protein AGL13"/>
    <property type="match status" value="1"/>
</dbReference>
<dbReference type="PROSITE" id="PS51297">
    <property type="entry name" value="K_BOX"/>
    <property type="match status" value="1"/>
</dbReference>
<dbReference type="InterPro" id="IPR002100">
    <property type="entry name" value="TF_MADSbox"/>
</dbReference>
<dbReference type="Gramene" id="Ma04_t23400.1">
    <property type="protein sequence ID" value="Ma04_p23400.1"/>
    <property type="gene ID" value="Ma04_g23400"/>
</dbReference>
<dbReference type="GO" id="GO:0099402">
    <property type="term" value="P:plant organ development"/>
    <property type="evidence" value="ECO:0007669"/>
    <property type="project" value="UniProtKB-ARBA"/>
</dbReference>
<dbReference type="Pfam" id="PF00319">
    <property type="entry name" value="SRF-TF"/>
    <property type="match status" value="1"/>
</dbReference>
<keyword evidence="2" id="KW-0805">Transcription regulation</keyword>
<dbReference type="EMBL" id="HG996469">
    <property type="protein sequence ID" value="CAG1843152.1"/>
    <property type="molecule type" value="Genomic_DNA"/>
</dbReference>
<dbReference type="AlphaFoldDB" id="A0A804IT05"/>
<evidence type="ECO:0000313" key="11">
    <source>
        <dbReference type="EnsemblPlants" id="Ma04_p23400.1"/>
    </source>
</evidence>
<evidence type="ECO:0000313" key="12">
    <source>
        <dbReference type="Proteomes" id="UP000012960"/>
    </source>
</evidence>
<feature type="transmembrane region" description="Helical" evidence="7">
    <location>
        <begin position="26"/>
        <end position="43"/>
    </location>
</feature>
<dbReference type="PROSITE" id="PS50066">
    <property type="entry name" value="MADS_BOX_2"/>
    <property type="match status" value="1"/>
</dbReference>
<dbReference type="FunCoup" id="A0A804IT05">
    <property type="interactions" value="67"/>
</dbReference>
<dbReference type="PANTHER" id="PTHR48019">
    <property type="entry name" value="SERUM RESPONSE FACTOR HOMOLOG"/>
    <property type="match status" value="1"/>
</dbReference>
<gene>
    <name evidence="10" type="ORF">GSMUA_129470.1</name>
</gene>
<keyword evidence="3" id="KW-0238">DNA-binding</keyword>
<dbReference type="EnsemblPlants" id="Ma04_t23400.1">
    <property type="protein sequence ID" value="Ma04_p23400.1"/>
    <property type="gene ID" value="Ma04_g23400"/>
</dbReference>
<sequence length="255" mass="28864">MCKEERIRKNTVVPSRLLDRKKTPRSSVFAIFGGWVAATATMVRGKTQLKRIENATSRQVTFSKRRNGLLKKALELSVLCDAEIGLIIFSARGKLYEFASSSMRDTIERYQAHAKQCNSSSAIEHENQPSRQEAASLFTKIEHLEASKRKILGENLESSSIEELGELEIKLEQSLRKIRGKKYQLLEEELVQLQQKENTLAEENTLLREKLQHKLPSAASKEVVPYDISGEYAEVETELCIGCPGRGRRSGTLQR</sequence>
<keyword evidence="7" id="KW-1133">Transmembrane helix</keyword>
<feature type="domain" description="K-box" evidence="9">
    <location>
        <begin position="127"/>
        <end position="217"/>
    </location>
</feature>
<dbReference type="GO" id="GO:0045944">
    <property type="term" value="P:positive regulation of transcription by RNA polymerase II"/>
    <property type="evidence" value="ECO:0007669"/>
    <property type="project" value="InterPro"/>
</dbReference>
<evidence type="ECO:0000256" key="1">
    <source>
        <dbReference type="ARBA" id="ARBA00004123"/>
    </source>
</evidence>
<feature type="domain" description="MADS-box" evidence="8">
    <location>
        <begin position="42"/>
        <end position="102"/>
    </location>
</feature>
<keyword evidence="7" id="KW-0812">Transmembrane</keyword>
<dbReference type="Gene3D" id="3.40.1810.10">
    <property type="entry name" value="Transcription factor, MADS-box"/>
    <property type="match status" value="1"/>
</dbReference>
<protein>
    <submittedName>
        <fullName evidence="10">(wild Malaysian banana) hypothetical protein</fullName>
    </submittedName>
</protein>
<dbReference type="InterPro" id="IPR002487">
    <property type="entry name" value="TF_Kbox"/>
</dbReference>
<organism evidence="11 12">
    <name type="scientific">Musa acuminata subsp. malaccensis</name>
    <name type="common">Wild banana</name>
    <name type="synonym">Musa malaccensis</name>
    <dbReference type="NCBI Taxonomy" id="214687"/>
    <lineage>
        <taxon>Eukaryota</taxon>
        <taxon>Viridiplantae</taxon>
        <taxon>Streptophyta</taxon>
        <taxon>Embryophyta</taxon>
        <taxon>Tracheophyta</taxon>
        <taxon>Spermatophyta</taxon>
        <taxon>Magnoliopsida</taxon>
        <taxon>Liliopsida</taxon>
        <taxon>Zingiberales</taxon>
        <taxon>Musaceae</taxon>
        <taxon>Musa</taxon>
    </lineage>
</organism>
<evidence type="ECO:0000256" key="7">
    <source>
        <dbReference type="SAM" id="Phobius"/>
    </source>
</evidence>
<dbReference type="GO" id="GO:0009908">
    <property type="term" value="P:flower development"/>
    <property type="evidence" value="ECO:0007669"/>
    <property type="project" value="UniProtKB-ARBA"/>
</dbReference>
<proteinExistence type="predicted"/>
<dbReference type="CDD" id="cd00265">
    <property type="entry name" value="MADS_MEF2_like"/>
    <property type="match status" value="1"/>
</dbReference>
<keyword evidence="7" id="KW-0472">Membrane</keyword>
<evidence type="ECO:0000256" key="3">
    <source>
        <dbReference type="ARBA" id="ARBA00023125"/>
    </source>
</evidence>
<evidence type="ECO:0000256" key="2">
    <source>
        <dbReference type="ARBA" id="ARBA00023015"/>
    </source>
</evidence>
<dbReference type="GO" id="GO:0000978">
    <property type="term" value="F:RNA polymerase II cis-regulatory region sequence-specific DNA binding"/>
    <property type="evidence" value="ECO:0000318"/>
    <property type="project" value="GO_Central"/>
</dbReference>
<dbReference type="OrthoDB" id="1933443at2759"/>
<dbReference type="InterPro" id="IPR033896">
    <property type="entry name" value="MEF2-like_N"/>
</dbReference>
<dbReference type="PRINTS" id="PR00404">
    <property type="entry name" value="MADSDOMAIN"/>
</dbReference>
<dbReference type="SMART" id="SM00432">
    <property type="entry name" value="MADS"/>
    <property type="match status" value="1"/>
</dbReference>
<dbReference type="InParanoid" id="A0A804IT05"/>
<reference evidence="10" key="1">
    <citation type="submission" date="2021-03" db="EMBL/GenBank/DDBJ databases">
        <authorList>
            <consortium name="Genoscope - CEA"/>
            <person name="William W."/>
        </authorList>
    </citation>
    <scope>NUCLEOTIDE SEQUENCE</scope>
    <source>
        <strain evidence="10">Doubled-haploid Pahang</strain>
    </source>
</reference>
<dbReference type="GO" id="GO:0046983">
    <property type="term" value="F:protein dimerization activity"/>
    <property type="evidence" value="ECO:0007669"/>
    <property type="project" value="InterPro"/>
</dbReference>
<evidence type="ECO:0000313" key="10">
    <source>
        <dbReference type="EMBL" id="CAG1843152.1"/>
    </source>
</evidence>
<dbReference type="Proteomes" id="UP000012960">
    <property type="component" value="Unplaced"/>
</dbReference>
<reference evidence="11" key="2">
    <citation type="submission" date="2021-05" db="UniProtKB">
        <authorList>
            <consortium name="EnsemblPlants"/>
        </authorList>
    </citation>
    <scope>IDENTIFICATION</scope>
    <source>
        <strain evidence="11">subsp. malaccensis</strain>
    </source>
</reference>
<feature type="coiled-coil region" evidence="6">
    <location>
        <begin position="183"/>
        <end position="210"/>
    </location>
</feature>
<dbReference type="Pfam" id="PF01486">
    <property type="entry name" value="K-box"/>
    <property type="match status" value="1"/>
</dbReference>
<keyword evidence="12" id="KW-1185">Reference proteome</keyword>
<dbReference type="InterPro" id="IPR036879">
    <property type="entry name" value="TF_MADSbox_sf"/>
</dbReference>
<evidence type="ECO:0000256" key="6">
    <source>
        <dbReference type="SAM" id="Coils"/>
    </source>
</evidence>
<keyword evidence="4" id="KW-0804">Transcription</keyword>
<evidence type="ECO:0000256" key="4">
    <source>
        <dbReference type="ARBA" id="ARBA00023163"/>
    </source>
</evidence>
<evidence type="ECO:0000259" key="8">
    <source>
        <dbReference type="PROSITE" id="PS50066"/>
    </source>
</evidence>
<evidence type="ECO:0000259" key="9">
    <source>
        <dbReference type="PROSITE" id="PS51297"/>
    </source>
</evidence>
<comment type="subcellular location">
    <subcellularLocation>
        <location evidence="1">Nucleus</location>
    </subcellularLocation>
</comment>
<keyword evidence="6" id="KW-0175">Coiled coil</keyword>
<dbReference type="GO" id="GO:0006357">
    <property type="term" value="P:regulation of transcription by RNA polymerase II"/>
    <property type="evidence" value="ECO:0000318"/>
    <property type="project" value="GO_Central"/>
</dbReference>